<name>A0A1H6EVP0_9ACTN</name>
<feature type="region of interest" description="Disordered" evidence="1">
    <location>
        <begin position="959"/>
        <end position="981"/>
    </location>
</feature>
<evidence type="ECO:0000313" key="3">
    <source>
        <dbReference type="Proteomes" id="UP000236732"/>
    </source>
</evidence>
<evidence type="ECO:0000313" key="2">
    <source>
        <dbReference type="EMBL" id="SEH01106.1"/>
    </source>
</evidence>
<feature type="region of interest" description="Disordered" evidence="1">
    <location>
        <begin position="643"/>
        <end position="668"/>
    </location>
</feature>
<protein>
    <submittedName>
        <fullName evidence="2">Uncharacterized protein</fullName>
    </submittedName>
</protein>
<dbReference type="Proteomes" id="UP000236732">
    <property type="component" value="Unassembled WGS sequence"/>
</dbReference>
<dbReference type="AlphaFoldDB" id="A0A1H6EVP0"/>
<gene>
    <name evidence="2" type="ORF">SAMN05444920_11936</name>
</gene>
<feature type="compositionally biased region" description="Basic residues" evidence="1">
    <location>
        <begin position="960"/>
        <end position="969"/>
    </location>
</feature>
<reference evidence="2 3" key="1">
    <citation type="submission" date="2016-10" db="EMBL/GenBank/DDBJ databases">
        <authorList>
            <person name="de Groot N.N."/>
        </authorList>
    </citation>
    <scope>NUCLEOTIDE SEQUENCE [LARGE SCALE GENOMIC DNA]</scope>
    <source>
        <strain evidence="2 3">CGMCC 4.7037</strain>
    </source>
</reference>
<accession>A0A1H6EVP0</accession>
<dbReference type="EMBL" id="FNVT01000019">
    <property type="protein sequence ID" value="SEH01106.1"/>
    <property type="molecule type" value="Genomic_DNA"/>
</dbReference>
<feature type="compositionally biased region" description="Pro residues" evidence="1">
    <location>
        <begin position="644"/>
        <end position="661"/>
    </location>
</feature>
<proteinExistence type="predicted"/>
<organism evidence="2 3">
    <name type="scientific">Nonomuraea solani</name>
    <dbReference type="NCBI Taxonomy" id="1144553"/>
    <lineage>
        <taxon>Bacteria</taxon>
        <taxon>Bacillati</taxon>
        <taxon>Actinomycetota</taxon>
        <taxon>Actinomycetes</taxon>
        <taxon>Streptosporangiales</taxon>
        <taxon>Streptosporangiaceae</taxon>
        <taxon>Nonomuraea</taxon>
    </lineage>
</organism>
<keyword evidence="3" id="KW-1185">Reference proteome</keyword>
<evidence type="ECO:0000256" key="1">
    <source>
        <dbReference type="SAM" id="MobiDB-lite"/>
    </source>
</evidence>
<dbReference type="RefSeq" id="WP_160150610.1">
    <property type="nucleotide sequence ID" value="NZ_FNVT01000019.1"/>
</dbReference>
<dbReference type="OrthoDB" id="3285983at2"/>
<feature type="region of interest" description="Disordered" evidence="1">
    <location>
        <begin position="712"/>
        <end position="732"/>
    </location>
</feature>
<sequence>MVRLAYGVVTGRDQRVWDARGRPVPAGAPPGAPVVVGPAAEDPGPAVAELSRLVTAGGVLVTGAGIELGPGFVSARLDGARGDRRDAVLAAIRLLGLDGMARLGERPGVLVALFGAEATKRVGAAAARTIADERWAALQLASSASALLGSEQLEHVLGLGADAAVEPEPHATPSAMAAHLQQVLAPCSSRRRLDLLLDLWVRVAARQEEGRRRVRLRATQARQSRLEELTRRYNAYEDDYAVGYVRAALGREPTVGEAVRWFPQEWHWLQILNRATHNAMAATVLLRTAAAVADHGVADGLARCAGQIRAAADLLDQHEAGRAARRVPGLAGLPARPGCYVRDLARHLDAPAEPYVRQRLARAADYAQVVLKSVHELVRSGSERLRPWARNDLRKWRAAVGYTAERPPADWIQPPVSGDRPPLAQRLTDRPEAAPEELETAGDLLWYGELADALARLNGHARAAIEFQDTVLYADFDPIPEHDLTPGLDTLASALAGAAQLVSLGARPPRRCRDWQELVSGLTGSLEIALALVEPFRLPKPLAAVDGIVVPGTDARVEWARSPRTLAVWASYMGNCIAEPFYVDDAMKGTCVLAALRAPDGTILANAEVQHRRSGWHLAELQARFNTDPDPGLKERLTRWLATLPPPPAERPPAREPLPPPTRERPVSRRADRLFAEVSGPLAEQAGHALADPATASALLTLEALHEARTGTTTRAAGAPASASVPTSAGAPTSARVPASIAGGQGAVPATDVLMALRRLPADRIDRALLNALPEVGLSELWRATGVRPLAVALAALDPELRARFDNLGLLLTDAPLPRSLRKLARHGTIAPARSMELVTRRIRAALGRLARAADPILAGHVTRHADAAFLPPLIVAVTTWPPAQPTVPITAPRETTVPGFPRSDLEDPAGPWLRAFPDAAELGADLDVFWDRIATGGLRVPAAWLGNGGWPALWQRATRPPRQHRRPHAPSGPSLEECSR</sequence>